<comment type="caution">
    <text evidence="1">The sequence shown here is derived from an EMBL/GenBank/DDBJ whole genome shotgun (WGS) entry which is preliminary data.</text>
</comment>
<dbReference type="InterPro" id="IPR016195">
    <property type="entry name" value="Pol/histidinol_Pase-like"/>
</dbReference>
<dbReference type="Proteomes" id="UP000243494">
    <property type="component" value="Unassembled WGS sequence"/>
</dbReference>
<reference evidence="1 2" key="1">
    <citation type="journal article" date="2017" name="Genome Announc.">
        <title>Draft Genome Sequence of Romboutsia maritimum sp. nov. Strain CCRI-22766(T), Isolated from Coastal Estuarine Mud.</title>
        <authorList>
            <person name="Maheux A.F."/>
            <person name="Boudreau D.K."/>
            <person name="Berube E."/>
            <person name="Boissinot M."/>
            <person name="Raymond F."/>
            <person name="Brodeur S."/>
            <person name="Corbeil J."/>
            <person name="Brightwell G."/>
            <person name="Broda D."/>
            <person name="Omar R.F."/>
            <person name="Bergeron M.G."/>
        </authorList>
    </citation>
    <scope>NUCLEOTIDE SEQUENCE [LARGE SCALE GENOMIC DNA]</scope>
    <source>
        <strain evidence="1 2">CCRI-22766</strain>
    </source>
</reference>
<keyword evidence="2" id="KW-1185">Reference proteome</keyword>
<proteinExistence type="predicted"/>
<dbReference type="RefSeq" id="WP_095404975.1">
    <property type="nucleotide sequence ID" value="NZ_NOJZ02000001.1"/>
</dbReference>
<protein>
    <submittedName>
        <fullName evidence="1">Uncharacterized protein</fullName>
    </submittedName>
</protein>
<sequence>MNFKKSVFFIISIFILIFCNISNGLDNQSKHNNNDLNPPIIEDICPSKCQEYIIGRPCIKASYKDLNGIDLSSIKLFLNYEDITDKCKITKNSISYTPSKRLKRGTQIAKLEVCDLSLNKNKQVLEWYFTVGTPIYKHYRGLLHSHIDTLPNPIKYDDAYYIAKYKSNLDFFAITEHSNELDNSIYCNIDNASASSKWSALIKSRDKFTVNGSFIPLSGFEITYDNKQNSSFGHINIFNSNGLVCSNQPDMKLDDFYKLINEHDDLIGQFNNPCINFGTFSNFKYSSLGDKIMCLLEVGSGDNVELQKNYRYDDMYQIALDKGWHIAPTCNQNNQKTNFGIANEFRTVILSTDLNKDSLFDSLKNRRVYATEDKNIKIDYTINDLPLGSIITNPSKLSFSITAIDNDLNDKITEIQVISNNGQIIKSTKFNSNLAKLDFNIKPEKNKFYYIKVIENKNKISLTAPIWIK</sequence>
<organism evidence="1 2">
    <name type="scientific">Romboutsia maritimum</name>
    <dbReference type="NCBI Taxonomy" id="2020948"/>
    <lineage>
        <taxon>Bacteria</taxon>
        <taxon>Bacillati</taxon>
        <taxon>Bacillota</taxon>
        <taxon>Clostridia</taxon>
        <taxon>Peptostreptococcales</taxon>
        <taxon>Peptostreptococcaceae</taxon>
        <taxon>Romboutsia</taxon>
    </lineage>
</organism>
<dbReference type="SUPFAM" id="SSF89550">
    <property type="entry name" value="PHP domain-like"/>
    <property type="match status" value="1"/>
</dbReference>
<gene>
    <name evidence="1" type="ORF">CHF27_000245</name>
</gene>
<dbReference type="OrthoDB" id="9801679at2"/>
<name>A0A371IW09_9FIRM</name>
<dbReference type="AlphaFoldDB" id="A0A371IW09"/>
<dbReference type="Gene3D" id="3.20.20.140">
    <property type="entry name" value="Metal-dependent hydrolases"/>
    <property type="match status" value="1"/>
</dbReference>
<evidence type="ECO:0000313" key="2">
    <source>
        <dbReference type="Proteomes" id="UP000243494"/>
    </source>
</evidence>
<accession>A0A371IW09</accession>
<evidence type="ECO:0000313" key="1">
    <source>
        <dbReference type="EMBL" id="RDY24665.1"/>
    </source>
</evidence>
<dbReference type="EMBL" id="NOJZ02000001">
    <property type="protein sequence ID" value="RDY24665.1"/>
    <property type="molecule type" value="Genomic_DNA"/>
</dbReference>